<dbReference type="GO" id="GO:0018576">
    <property type="term" value="F:catechol 1,2-dioxygenase activity"/>
    <property type="evidence" value="ECO:0007669"/>
    <property type="project" value="InterPro"/>
</dbReference>
<accession>A0A6G1JCU5</accession>
<dbReference type="PANTHER" id="PTHR43884">
    <property type="entry name" value="ACYL-COA DEHYDROGENASE"/>
    <property type="match status" value="1"/>
</dbReference>
<feature type="domain" description="Intradiol ring-cleavage dioxygenases" evidence="17">
    <location>
        <begin position="119"/>
        <end position="298"/>
    </location>
</feature>
<feature type="binding site" evidence="14">
    <location>
        <begin position="868"/>
        <end position="872"/>
    </location>
    <ligand>
        <name>FAD</name>
        <dbReference type="ChEBI" id="CHEBI:57692"/>
    </ligand>
</feature>
<dbReference type="InterPro" id="IPR029032">
    <property type="entry name" value="AhpD-like"/>
</dbReference>
<dbReference type="Pfam" id="PF04444">
    <property type="entry name" value="Dioxygenase_N"/>
    <property type="match status" value="1"/>
</dbReference>
<dbReference type="FunFam" id="1.20.140.10:FF:000003">
    <property type="entry name" value="isovaleryl-CoA dehydrogenase, mitochondrial"/>
    <property type="match status" value="1"/>
</dbReference>
<feature type="domain" description="Acyl-CoA dehydrogenase/oxidase C-terminal" evidence="16">
    <location>
        <begin position="756"/>
        <end position="908"/>
    </location>
</feature>
<dbReference type="GO" id="GO:0008199">
    <property type="term" value="F:ferric iron binding"/>
    <property type="evidence" value="ECO:0007669"/>
    <property type="project" value="InterPro"/>
</dbReference>
<dbReference type="SUPFAM" id="SSF56645">
    <property type="entry name" value="Acyl-CoA dehydrogenase NM domain-like"/>
    <property type="match status" value="1"/>
</dbReference>
<dbReference type="SUPFAM" id="SSF69118">
    <property type="entry name" value="AhpD-like"/>
    <property type="match status" value="1"/>
</dbReference>
<evidence type="ECO:0000256" key="13">
    <source>
        <dbReference type="PIRSR" id="PIRSR634183-2"/>
    </source>
</evidence>
<evidence type="ECO:0000313" key="23">
    <source>
        <dbReference type="Proteomes" id="UP000799291"/>
    </source>
</evidence>
<dbReference type="InterPro" id="IPR037069">
    <property type="entry name" value="AcylCoA_DH/ox_N_sf"/>
</dbReference>
<dbReference type="OrthoDB" id="9988775at2759"/>
<evidence type="ECO:0000313" key="22">
    <source>
        <dbReference type="EMBL" id="KAF2688356.1"/>
    </source>
</evidence>
<evidence type="ECO:0000256" key="8">
    <source>
        <dbReference type="ARBA" id="ARBA00022946"/>
    </source>
</evidence>
<keyword evidence="5" id="KW-0285">Flavoprotein</keyword>
<dbReference type="Pfam" id="PF02771">
    <property type="entry name" value="Acyl-CoA_dh_N"/>
    <property type="match status" value="1"/>
</dbReference>
<keyword evidence="7 14" id="KW-0274">FAD</keyword>
<dbReference type="SUPFAM" id="SSF47203">
    <property type="entry name" value="Acyl-CoA dehydrogenase C-terminal domain-like"/>
    <property type="match status" value="1"/>
</dbReference>
<evidence type="ECO:0000256" key="4">
    <source>
        <dbReference type="ARBA" id="ARBA00009347"/>
    </source>
</evidence>
<dbReference type="InterPro" id="IPR007535">
    <property type="entry name" value="Catechol_dOase_N"/>
</dbReference>
<feature type="binding site" evidence="14">
    <location>
        <begin position="897"/>
        <end position="899"/>
    </location>
    <ligand>
        <name>FAD</name>
        <dbReference type="ChEBI" id="CHEBI:57692"/>
    </ligand>
</feature>
<feature type="region of interest" description="Disordered" evidence="15">
    <location>
        <begin position="1"/>
        <end position="22"/>
    </location>
</feature>
<evidence type="ECO:0000256" key="12">
    <source>
        <dbReference type="PIRSR" id="PIRSR634183-1"/>
    </source>
</evidence>
<feature type="binding site" evidence="13">
    <location>
        <begin position="895"/>
        <end position="896"/>
    </location>
    <ligand>
        <name>substrate</name>
    </ligand>
</feature>
<keyword evidence="23" id="KW-1185">Reference proteome</keyword>
<dbReference type="InterPro" id="IPR039390">
    <property type="entry name" value="1_2-HQD/HQD"/>
</dbReference>
<dbReference type="Gene3D" id="1.20.140.10">
    <property type="entry name" value="Butyryl-CoA Dehydrogenase, subunit A, domain 3"/>
    <property type="match status" value="1"/>
</dbReference>
<dbReference type="GO" id="GO:0005739">
    <property type="term" value="C:mitochondrion"/>
    <property type="evidence" value="ECO:0007669"/>
    <property type="project" value="UniProtKB-SubCell"/>
</dbReference>
<feature type="domain" description="Acyl-CoA oxidase/dehydrogenase middle" evidence="19">
    <location>
        <begin position="648"/>
        <end position="744"/>
    </location>
</feature>
<dbReference type="GO" id="GO:0050660">
    <property type="term" value="F:flavin adenine dinucleotide binding"/>
    <property type="evidence" value="ECO:0007669"/>
    <property type="project" value="InterPro"/>
</dbReference>
<feature type="binding site" evidence="14">
    <location>
        <begin position="682"/>
        <end position="684"/>
    </location>
    <ligand>
        <name>FAD</name>
        <dbReference type="ChEBI" id="CHEBI:57692"/>
    </ligand>
</feature>
<dbReference type="Pfam" id="PF00441">
    <property type="entry name" value="Acyl-CoA_dh_1"/>
    <property type="match status" value="1"/>
</dbReference>
<dbReference type="InterPro" id="IPR009075">
    <property type="entry name" value="AcylCo_DH/oxidase_C"/>
</dbReference>
<evidence type="ECO:0000256" key="3">
    <source>
        <dbReference type="ARBA" id="ARBA00004173"/>
    </source>
</evidence>
<dbReference type="EMBL" id="MU005573">
    <property type="protein sequence ID" value="KAF2688356.1"/>
    <property type="molecule type" value="Genomic_DNA"/>
</dbReference>
<dbReference type="AlphaFoldDB" id="A0A6G1JCU5"/>
<feature type="domain" description="Acyl-CoA dehydrogenase/oxidase N-terminal" evidence="20">
    <location>
        <begin position="533"/>
        <end position="644"/>
    </location>
</feature>
<name>A0A6G1JCU5_9PLEO</name>
<dbReference type="GO" id="GO:0051920">
    <property type="term" value="F:peroxiredoxin activity"/>
    <property type="evidence" value="ECO:0007669"/>
    <property type="project" value="InterPro"/>
</dbReference>
<dbReference type="InterPro" id="IPR009100">
    <property type="entry name" value="AcylCoA_DH/oxidase_NM_dom_sf"/>
</dbReference>
<evidence type="ECO:0000256" key="5">
    <source>
        <dbReference type="ARBA" id="ARBA00022630"/>
    </source>
</evidence>
<feature type="binding site" evidence="14">
    <location>
        <position position="795"/>
    </location>
    <ligand>
        <name>FAD</name>
        <dbReference type="ChEBI" id="CHEBI:57692"/>
    </ligand>
</feature>
<dbReference type="GO" id="GO:0006552">
    <property type="term" value="P:L-leucine catabolic process"/>
    <property type="evidence" value="ECO:0007669"/>
    <property type="project" value="TreeGrafter"/>
</dbReference>
<comment type="subcellular location">
    <subcellularLocation>
        <location evidence="3">Mitochondrion</location>
    </subcellularLocation>
</comment>
<dbReference type="Pfam" id="PF02627">
    <property type="entry name" value="CMD"/>
    <property type="match status" value="1"/>
</dbReference>
<comment type="cofactor">
    <cofactor evidence="1">
        <name>Fe(3+)</name>
        <dbReference type="ChEBI" id="CHEBI:29034"/>
    </cofactor>
</comment>
<organism evidence="22 23">
    <name type="scientific">Lentithecium fluviatile CBS 122367</name>
    <dbReference type="NCBI Taxonomy" id="1168545"/>
    <lineage>
        <taxon>Eukaryota</taxon>
        <taxon>Fungi</taxon>
        <taxon>Dikarya</taxon>
        <taxon>Ascomycota</taxon>
        <taxon>Pezizomycotina</taxon>
        <taxon>Dothideomycetes</taxon>
        <taxon>Pleosporomycetidae</taxon>
        <taxon>Pleosporales</taxon>
        <taxon>Massarineae</taxon>
        <taxon>Lentitheciaceae</taxon>
        <taxon>Lentithecium</taxon>
    </lineage>
</organism>
<dbReference type="FunFam" id="1.10.540.10:FF:000021">
    <property type="entry name" value="Isovaleryl-CoA dehydrogenase IvdA"/>
    <property type="match status" value="1"/>
</dbReference>
<dbReference type="Gene3D" id="1.10.540.10">
    <property type="entry name" value="Acyl-CoA dehydrogenase/oxidase, N-terminal domain"/>
    <property type="match status" value="1"/>
</dbReference>
<feature type="active site" description="Proton acceptor" evidence="12">
    <location>
        <position position="769"/>
    </location>
</feature>
<feature type="binding site" evidence="13">
    <location>
        <begin position="767"/>
        <end position="770"/>
    </location>
    <ligand>
        <name>substrate</name>
    </ligand>
</feature>
<sequence>MASNQTAPTAQDGSAPHRFDPNFTDSVINAMGPKTDPRLRVVMTSLIRHLHDFTREVELTVDEWLAGVKFINLIGQTTTPTRNEAHRMSDILGLESLVDEIAHKHVNESGEEPTSSSILGPFWSPNAPFRENGGSIIVNPNPNGQPALMHGIITDLDTKKPIAGAVIDIWQASANGRYDFQDPENQTPNNLRGKFRTNEKGEYHFYCYKPTAYSLPTDGAAGELFKALDRHPMRPAHIHLMMTAEGYKPVTTQIYPRDDPYVTNDTVFAVKDDLLIDFTPREGDPNAKLDLEYNVRLAPREGKTAPMEGPRPPTPYTNPNPLKMRLPYAPSQPPTPSSEPIYTRIAARRAPRPLIPLDLTLLHNPVVADGWNTFIGAIRTQTSLSADLKELAIARVAVLNGAVHEWDVHAALALKAGISREGLQTVFTAPAYGPGSTIPVPVPKQGEEKGGLTGVQRAVLTYTDQMTRNVAVEDSVMEGVKKFLGDKEVVELTATVAAYNMLCRHQPRATVVQAKRHASTKHPKNFVPPTQADLDELRESVREFTRREIPEELAQKTDRLNEFPNEMWQKFGEAGFLGITADEGFGGLGMGYQAHCVVMEEISRASGSIGLSYAAHSQLCVNQLMLNGSPEQKAKYLPGLISGEHVGALAMSEHSAGSDVVSMKMTAKEVDGGYVLNGTKMWITNGPDAHTIIVYAKTQPDAASKGITAFIVETGAAKGFSVAQKLDKLGMRGSNTGELVFEDVFVPKENVLGELNRGVRVLMEGLDLERLVLSAGPLGLMQASLDTVLPYTHQRKQFGHPIAHNQLVQGKLADMYTKYRASSAFTYAIARAVDESATSQATVRTQDCAGAILYAAERASEVAADAVQLMGGMGYMNEVPVGRILRDAKLYEIGAGTSEVRRMVIGRAFNKEFVER</sequence>
<feature type="compositionally biased region" description="Polar residues" evidence="15">
    <location>
        <begin position="1"/>
        <end position="12"/>
    </location>
</feature>
<dbReference type="CDD" id="cd01156">
    <property type="entry name" value="IVD"/>
    <property type="match status" value="1"/>
</dbReference>
<evidence type="ECO:0000256" key="7">
    <source>
        <dbReference type="ARBA" id="ARBA00022827"/>
    </source>
</evidence>
<dbReference type="GO" id="GO:0008470">
    <property type="term" value="F:3-methylbutanoyl-CoA dehydrogenase activity"/>
    <property type="evidence" value="ECO:0007669"/>
    <property type="project" value="TreeGrafter"/>
</dbReference>
<evidence type="ECO:0000259" key="20">
    <source>
        <dbReference type="Pfam" id="PF02771"/>
    </source>
</evidence>
<dbReference type="Gene3D" id="1.20.1290.10">
    <property type="entry name" value="AhpD-like"/>
    <property type="match status" value="1"/>
</dbReference>
<dbReference type="Pfam" id="PF00775">
    <property type="entry name" value="Dioxygenase_C"/>
    <property type="match status" value="1"/>
</dbReference>
<dbReference type="InterPro" id="IPR003779">
    <property type="entry name" value="CMD-like"/>
</dbReference>
<dbReference type="InterPro" id="IPR036250">
    <property type="entry name" value="AcylCo_DH-like_C"/>
</dbReference>
<gene>
    <name evidence="22" type="ORF">K458DRAFT_440044</name>
</gene>
<keyword evidence="22" id="KW-0223">Dioxygenase</keyword>
<dbReference type="PROSITE" id="PS00073">
    <property type="entry name" value="ACYL_COA_DH_2"/>
    <property type="match status" value="1"/>
</dbReference>
<dbReference type="Pfam" id="PF02770">
    <property type="entry name" value="Acyl-CoA_dh_M"/>
    <property type="match status" value="1"/>
</dbReference>
<evidence type="ECO:0000256" key="11">
    <source>
        <dbReference type="ARBA" id="ARBA00023128"/>
    </source>
</evidence>
<dbReference type="FunFam" id="2.40.110.10:FF:000004">
    <property type="entry name" value="Isovaleryl-CoA dehydrogenase, mitochondrial"/>
    <property type="match status" value="1"/>
</dbReference>
<evidence type="ECO:0000256" key="9">
    <source>
        <dbReference type="ARBA" id="ARBA00023002"/>
    </source>
</evidence>
<evidence type="ECO:0000256" key="15">
    <source>
        <dbReference type="SAM" id="MobiDB-lite"/>
    </source>
</evidence>
<evidence type="ECO:0000259" key="17">
    <source>
        <dbReference type="Pfam" id="PF00775"/>
    </source>
</evidence>
<dbReference type="InterPro" id="IPR006091">
    <property type="entry name" value="Acyl-CoA_Oxase/DH_mid-dom"/>
</dbReference>
<dbReference type="InterPro" id="IPR013786">
    <property type="entry name" value="AcylCoA_DH/ox_N"/>
</dbReference>
<protein>
    <submittedName>
        <fullName evidence="22">Aromatic compound dioxygenase</fullName>
    </submittedName>
</protein>
<keyword evidence="6" id="KW-0479">Metal-binding</keyword>
<dbReference type="GO" id="GO:0009712">
    <property type="term" value="P:catechol-containing compound metabolic process"/>
    <property type="evidence" value="ECO:0007669"/>
    <property type="project" value="InterPro"/>
</dbReference>
<feature type="binding site" evidence="14">
    <location>
        <position position="806"/>
    </location>
    <ligand>
        <name>FAD</name>
        <dbReference type="ChEBI" id="CHEBI:57692"/>
    </ligand>
</feature>
<evidence type="ECO:0000256" key="2">
    <source>
        <dbReference type="ARBA" id="ARBA00001974"/>
    </source>
</evidence>
<dbReference type="SUPFAM" id="SSF49482">
    <property type="entry name" value="Aromatic compound dioxygenase"/>
    <property type="match status" value="1"/>
</dbReference>
<dbReference type="PROSITE" id="PS00072">
    <property type="entry name" value="ACYL_COA_DH_1"/>
    <property type="match status" value="1"/>
</dbReference>
<keyword evidence="10" id="KW-0408">Iron</keyword>
<dbReference type="InterPro" id="IPR006089">
    <property type="entry name" value="Acyl-CoA_DH_CS"/>
</dbReference>
<comment type="cofactor">
    <cofactor evidence="2 14">
        <name>FAD</name>
        <dbReference type="ChEBI" id="CHEBI:57692"/>
    </cofactor>
</comment>
<feature type="domain" description="Carboxymuconolactone decarboxylase-like" evidence="18">
    <location>
        <begin position="366"/>
        <end position="431"/>
    </location>
</feature>
<reference evidence="22" key="1">
    <citation type="journal article" date="2020" name="Stud. Mycol.">
        <title>101 Dothideomycetes genomes: a test case for predicting lifestyles and emergence of pathogens.</title>
        <authorList>
            <person name="Haridas S."/>
            <person name="Albert R."/>
            <person name="Binder M."/>
            <person name="Bloem J."/>
            <person name="Labutti K."/>
            <person name="Salamov A."/>
            <person name="Andreopoulos B."/>
            <person name="Baker S."/>
            <person name="Barry K."/>
            <person name="Bills G."/>
            <person name="Bluhm B."/>
            <person name="Cannon C."/>
            <person name="Castanera R."/>
            <person name="Culley D."/>
            <person name="Daum C."/>
            <person name="Ezra D."/>
            <person name="Gonzalez J."/>
            <person name="Henrissat B."/>
            <person name="Kuo A."/>
            <person name="Liang C."/>
            <person name="Lipzen A."/>
            <person name="Lutzoni F."/>
            <person name="Magnuson J."/>
            <person name="Mondo S."/>
            <person name="Nolan M."/>
            <person name="Ohm R."/>
            <person name="Pangilinan J."/>
            <person name="Park H.-J."/>
            <person name="Ramirez L."/>
            <person name="Alfaro M."/>
            <person name="Sun H."/>
            <person name="Tritt A."/>
            <person name="Yoshinaga Y."/>
            <person name="Zwiers L.-H."/>
            <person name="Turgeon B."/>
            <person name="Goodwin S."/>
            <person name="Spatafora J."/>
            <person name="Crous P."/>
            <person name="Grigoriev I."/>
        </authorList>
    </citation>
    <scope>NUCLEOTIDE SEQUENCE</scope>
    <source>
        <strain evidence="22">CBS 122367</strain>
    </source>
</reference>
<evidence type="ECO:0000256" key="14">
    <source>
        <dbReference type="PIRSR" id="PIRSR634183-3"/>
    </source>
</evidence>
<evidence type="ECO:0000259" key="16">
    <source>
        <dbReference type="Pfam" id="PF00441"/>
    </source>
</evidence>
<evidence type="ECO:0000259" key="21">
    <source>
        <dbReference type="Pfam" id="PF04444"/>
    </source>
</evidence>
<dbReference type="InterPro" id="IPR034183">
    <property type="entry name" value="IVD"/>
</dbReference>
<dbReference type="InterPro" id="IPR000627">
    <property type="entry name" value="Intradiol_dOase_C"/>
</dbReference>
<feature type="domain" description="Catechol dioxygenase N-terminal" evidence="21">
    <location>
        <begin position="36"/>
        <end position="108"/>
    </location>
</feature>
<dbReference type="InterPro" id="IPR015889">
    <property type="entry name" value="Intradiol_dOase_core"/>
</dbReference>
<feature type="binding site" evidence="14">
    <location>
        <begin position="649"/>
        <end position="658"/>
    </location>
    <ligand>
        <name>FAD</name>
        <dbReference type="ChEBI" id="CHEBI:57692"/>
    </ligand>
</feature>
<dbReference type="InterPro" id="IPR046373">
    <property type="entry name" value="Acyl-CoA_Oxase/DH_mid-dom_sf"/>
</dbReference>
<dbReference type="PANTHER" id="PTHR43884:SF18">
    <property type="entry name" value="ISOVALERYL-COENZYME A DEHYDROGENASE"/>
    <property type="match status" value="1"/>
</dbReference>
<comment type="similarity">
    <text evidence="4">Belongs to the acyl-CoA dehydrogenase family.</text>
</comment>
<evidence type="ECO:0000259" key="18">
    <source>
        <dbReference type="Pfam" id="PF02627"/>
    </source>
</evidence>
<dbReference type="CDD" id="cd03461">
    <property type="entry name" value="1_2-HQD"/>
    <property type="match status" value="1"/>
</dbReference>
<keyword evidence="8" id="KW-0809">Transit peptide</keyword>
<feature type="binding site" evidence="13">
    <location>
        <begin position="704"/>
        <end position="705"/>
    </location>
    <ligand>
        <name>substrate</name>
    </ligand>
</feature>
<evidence type="ECO:0000256" key="10">
    <source>
        <dbReference type="ARBA" id="ARBA00023004"/>
    </source>
</evidence>
<dbReference type="Gene3D" id="2.60.130.10">
    <property type="entry name" value="Aromatic compound dioxygenase"/>
    <property type="match status" value="1"/>
</dbReference>
<feature type="binding site" evidence="13">
    <location>
        <position position="658"/>
    </location>
    <ligand>
        <name>substrate</name>
    </ligand>
</feature>
<evidence type="ECO:0000256" key="6">
    <source>
        <dbReference type="ARBA" id="ARBA00022723"/>
    </source>
</evidence>
<dbReference type="Proteomes" id="UP000799291">
    <property type="component" value="Unassembled WGS sequence"/>
</dbReference>
<keyword evidence="9" id="KW-0560">Oxidoreductase</keyword>
<evidence type="ECO:0000259" key="19">
    <source>
        <dbReference type="Pfam" id="PF02770"/>
    </source>
</evidence>
<keyword evidence="11" id="KW-0496">Mitochondrion</keyword>
<proteinExistence type="inferred from homology"/>
<evidence type="ECO:0000256" key="1">
    <source>
        <dbReference type="ARBA" id="ARBA00001965"/>
    </source>
</evidence>
<dbReference type="Gene3D" id="2.40.110.10">
    <property type="entry name" value="Butyryl-CoA Dehydrogenase, subunit A, domain 2"/>
    <property type="match status" value="1"/>
</dbReference>